<evidence type="ECO:0000313" key="3">
    <source>
        <dbReference type="WBParaSite" id="PSAMB.scaffold4119size15633.g23483.t1"/>
    </source>
</evidence>
<dbReference type="AlphaFoldDB" id="A0A914WKE5"/>
<evidence type="ECO:0000313" key="2">
    <source>
        <dbReference type="Proteomes" id="UP000887566"/>
    </source>
</evidence>
<keyword evidence="2" id="KW-1185">Reference proteome</keyword>
<evidence type="ECO:0000256" key="1">
    <source>
        <dbReference type="SAM" id="MobiDB-lite"/>
    </source>
</evidence>
<feature type="compositionally biased region" description="Low complexity" evidence="1">
    <location>
        <begin position="68"/>
        <end position="89"/>
    </location>
</feature>
<sequence length="316" mass="32351">MSKSSGFDVSGLGDFVKRHGAQVATTALSYKMGGKIGKVLAAGQAADLAHKYQQEQKYKSQSNSGGHSDYNSGGQSNYNSGGQSNYNSGGQYGGGGDQSSSHKSGSSGLNLDSIVSTGKDLFRKAETTIRGKTDGHGGQGGHASGPAAGAAFGAAAGSAYGSGYSSAPPEILQYLVNGAVIELTSNTTGRLLEIVSSFADSSLVFDANGNSSGGQSYNTAFTVVRVDNYTIMLHNNYNYVALNNGRLMVYPAGAGGMGIGDCRLTVYEPQRGIVALADGAGQAVAVGIDGLPLMANYSQSEALFAIRFLHTPSSAY</sequence>
<proteinExistence type="predicted"/>
<organism evidence="2 3">
    <name type="scientific">Plectus sambesii</name>
    <dbReference type="NCBI Taxonomy" id="2011161"/>
    <lineage>
        <taxon>Eukaryota</taxon>
        <taxon>Metazoa</taxon>
        <taxon>Ecdysozoa</taxon>
        <taxon>Nematoda</taxon>
        <taxon>Chromadorea</taxon>
        <taxon>Plectida</taxon>
        <taxon>Plectina</taxon>
        <taxon>Plectoidea</taxon>
        <taxon>Plectidae</taxon>
        <taxon>Plectus</taxon>
    </lineage>
</organism>
<protein>
    <submittedName>
        <fullName evidence="3">Uncharacterized protein</fullName>
    </submittedName>
</protein>
<feature type="region of interest" description="Disordered" evidence="1">
    <location>
        <begin position="53"/>
        <end position="110"/>
    </location>
</feature>
<name>A0A914WKE5_9BILA</name>
<accession>A0A914WKE5</accession>
<feature type="compositionally biased region" description="Low complexity" evidence="1">
    <location>
        <begin position="98"/>
        <end position="108"/>
    </location>
</feature>
<reference evidence="3" key="1">
    <citation type="submission" date="2022-11" db="UniProtKB">
        <authorList>
            <consortium name="WormBaseParasite"/>
        </authorList>
    </citation>
    <scope>IDENTIFICATION</scope>
</reference>
<dbReference type="Proteomes" id="UP000887566">
    <property type="component" value="Unplaced"/>
</dbReference>
<dbReference type="WBParaSite" id="PSAMB.scaffold4119size15633.g23483.t1">
    <property type="protein sequence ID" value="PSAMB.scaffold4119size15633.g23483.t1"/>
    <property type="gene ID" value="PSAMB.scaffold4119size15633.g23483"/>
</dbReference>